<evidence type="ECO:0000256" key="1">
    <source>
        <dbReference type="SAM" id="MobiDB-lite"/>
    </source>
</evidence>
<evidence type="ECO:0000313" key="3">
    <source>
        <dbReference type="Proteomes" id="UP000078200"/>
    </source>
</evidence>
<evidence type="ECO:0000313" key="2">
    <source>
        <dbReference type="EnsemblMetazoa" id="GAUT042990-PA"/>
    </source>
</evidence>
<feature type="compositionally biased region" description="Polar residues" evidence="1">
    <location>
        <begin position="138"/>
        <end position="148"/>
    </location>
</feature>
<organism evidence="2 3">
    <name type="scientific">Glossina austeni</name>
    <name type="common">Savannah tsetse fly</name>
    <dbReference type="NCBI Taxonomy" id="7395"/>
    <lineage>
        <taxon>Eukaryota</taxon>
        <taxon>Metazoa</taxon>
        <taxon>Ecdysozoa</taxon>
        <taxon>Arthropoda</taxon>
        <taxon>Hexapoda</taxon>
        <taxon>Insecta</taxon>
        <taxon>Pterygota</taxon>
        <taxon>Neoptera</taxon>
        <taxon>Endopterygota</taxon>
        <taxon>Diptera</taxon>
        <taxon>Brachycera</taxon>
        <taxon>Muscomorpha</taxon>
        <taxon>Hippoboscoidea</taxon>
        <taxon>Glossinidae</taxon>
        <taxon>Glossina</taxon>
    </lineage>
</organism>
<dbReference type="Proteomes" id="UP000078200">
    <property type="component" value="Unassembled WGS sequence"/>
</dbReference>
<accession>A0A1A9VNW5</accession>
<reference evidence="2" key="1">
    <citation type="submission" date="2020-05" db="UniProtKB">
        <authorList>
            <consortium name="EnsemblMetazoa"/>
        </authorList>
    </citation>
    <scope>IDENTIFICATION</scope>
    <source>
        <strain evidence="2">TTRI</strain>
    </source>
</reference>
<feature type="region of interest" description="Disordered" evidence="1">
    <location>
        <begin position="137"/>
        <end position="158"/>
    </location>
</feature>
<dbReference type="GO" id="GO:0006508">
    <property type="term" value="P:proteolysis"/>
    <property type="evidence" value="ECO:0007669"/>
    <property type="project" value="InterPro"/>
</dbReference>
<dbReference type="AlphaFoldDB" id="A0A1A9VNW5"/>
<dbReference type="GO" id="GO:0004190">
    <property type="term" value="F:aspartic-type endopeptidase activity"/>
    <property type="evidence" value="ECO:0007669"/>
    <property type="project" value="InterPro"/>
</dbReference>
<dbReference type="VEuPathDB" id="VectorBase:GAUT042990"/>
<keyword evidence="3" id="KW-1185">Reference proteome</keyword>
<name>A0A1A9VNW5_GLOAU</name>
<dbReference type="InterPro" id="IPR021109">
    <property type="entry name" value="Peptidase_aspartic_dom_sf"/>
</dbReference>
<sequence length="207" mass="22582">MSANLATPPCLQDVMVPDRYAVVQRPITTQPSQRNHLTTTFRNETCDLSKQSSSFALKVNSDNSPPHQEILDTALRTNTKQTPQIHRNPRLPYKDICKDMNALSEPTTSCPQGGTHSDSRDQACVFDGAVNVQKLTPIASSHPRSGSGQRRVDTASDDTGLHFEENRISVTVIVADRRVTAMLDTGATTSFIAGALAQSNNKQHGIK</sequence>
<dbReference type="SUPFAM" id="SSF50630">
    <property type="entry name" value="Acid proteases"/>
    <property type="match status" value="1"/>
</dbReference>
<proteinExistence type="predicted"/>
<protein>
    <submittedName>
        <fullName evidence="2">Uncharacterized protein</fullName>
    </submittedName>
</protein>
<dbReference type="InterPro" id="IPR001969">
    <property type="entry name" value="Aspartic_peptidase_AS"/>
</dbReference>
<dbReference type="PROSITE" id="PS00141">
    <property type="entry name" value="ASP_PROTEASE"/>
    <property type="match status" value="1"/>
</dbReference>
<dbReference type="EnsemblMetazoa" id="GAUT042990-RA">
    <property type="protein sequence ID" value="GAUT042990-PA"/>
    <property type="gene ID" value="GAUT042990"/>
</dbReference>